<reference evidence="3" key="1">
    <citation type="submission" date="2014-11" db="EMBL/GenBank/DDBJ databases">
        <authorList>
            <person name="Wibberg D."/>
        </authorList>
    </citation>
    <scope>NUCLEOTIDE SEQUENCE [LARGE SCALE GENOMIC DNA]</scope>
    <source>
        <strain evidence="3">L3</strain>
    </source>
</reference>
<dbReference type="InterPro" id="IPR039315">
    <property type="entry name" value="CheW"/>
</dbReference>
<dbReference type="Gene3D" id="2.30.30.40">
    <property type="entry name" value="SH3 Domains"/>
    <property type="match status" value="1"/>
</dbReference>
<dbReference type="EMBL" id="LN824141">
    <property type="protein sequence ID" value="CEP78902.1"/>
    <property type="molecule type" value="Genomic_DNA"/>
</dbReference>
<evidence type="ECO:0000313" key="2">
    <source>
        <dbReference type="EMBL" id="CEP78902.1"/>
    </source>
</evidence>
<dbReference type="SUPFAM" id="SSF50341">
    <property type="entry name" value="CheW-like"/>
    <property type="match status" value="1"/>
</dbReference>
<dbReference type="Proteomes" id="UP000032809">
    <property type="component" value="Chromosome I"/>
</dbReference>
<dbReference type="PANTHER" id="PTHR22617:SF23">
    <property type="entry name" value="CHEMOTAXIS PROTEIN CHEW"/>
    <property type="match status" value="1"/>
</dbReference>
<keyword evidence="3" id="KW-1185">Reference proteome</keyword>
<dbReference type="Gene3D" id="2.40.50.180">
    <property type="entry name" value="CheA-289, Domain 4"/>
    <property type="match status" value="1"/>
</dbReference>
<protein>
    <submittedName>
        <fullName evidence="2">Chemotaxis signal transduction protein</fullName>
    </submittedName>
</protein>
<gene>
    <name evidence="2" type="primary">cheW3</name>
    <name evidence="2" type="ORF">DTL3_1613</name>
</gene>
<dbReference type="GO" id="GO:0007165">
    <property type="term" value="P:signal transduction"/>
    <property type="evidence" value="ECO:0007669"/>
    <property type="project" value="InterPro"/>
</dbReference>
<proteinExistence type="predicted"/>
<name>A0A0C7NSX7_DEFTU</name>
<dbReference type="AlphaFoldDB" id="A0A0C7NSX7"/>
<organism evidence="2 3">
    <name type="scientific">Defluviitoga tunisiensis</name>
    <dbReference type="NCBI Taxonomy" id="1006576"/>
    <lineage>
        <taxon>Bacteria</taxon>
        <taxon>Thermotogati</taxon>
        <taxon>Thermotogota</taxon>
        <taxon>Thermotogae</taxon>
        <taxon>Petrotogales</taxon>
        <taxon>Petrotogaceae</taxon>
        <taxon>Defluviitoga</taxon>
    </lineage>
</organism>
<dbReference type="InterPro" id="IPR036061">
    <property type="entry name" value="CheW-like_dom_sf"/>
</dbReference>
<dbReference type="KEGG" id="dtn:DTL3_1613"/>
<dbReference type="GO" id="GO:0005829">
    <property type="term" value="C:cytosol"/>
    <property type="evidence" value="ECO:0007669"/>
    <property type="project" value="TreeGrafter"/>
</dbReference>
<dbReference type="RefSeq" id="WP_045088265.1">
    <property type="nucleotide sequence ID" value="NZ_LN824141.1"/>
</dbReference>
<dbReference type="GO" id="GO:0006935">
    <property type="term" value="P:chemotaxis"/>
    <property type="evidence" value="ECO:0007669"/>
    <property type="project" value="InterPro"/>
</dbReference>
<evidence type="ECO:0000259" key="1">
    <source>
        <dbReference type="PROSITE" id="PS50851"/>
    </source>
</evidence>
<sequence>MEDVLSFKILEQEYAISIENIESVVDMTDITQVPNAKYFIEGLINLRGRIVPIIDLAKILEIKLSEDHKYENILVLRINDEEIGMLVDEVENVLTIDPAKLEKIQSKKDVYSENVKGIIKIDNRLIVYIDLIGILEKELHKDLK</sequence>
<dbReference type="SMART" id="SM00260">
    <property type="entry name" value="CheW"/>
    <property type="match status" value="1"/>
</dbReference>
<dbReference type="PROSITE" id="PS50851">
    <property type="entry name" value="CHEW"/>
    <property type="match status" value="1"/>
</dbReference>
<dbReference type="Pfam" id="PF01584">
    <property type="entry name" value="CheW"/>
    <property type="match status" value="1"/>
</dbReference>
<dbReference type="OrthoDB" id="9794382at2"/>
<accession>A0A0C7NSX7</accession>
<dbReference type="PATRIC" id="fig|1006576.9.peg.1609"/>
<dbReference type="HOGENOM" id="CLU_048995_3_1_0"/>
<dbReference type="PANTHER" id="PTHR22617">
    <property type="entry name" value="CHEMOTAXIS SENSOR HISTIDINE KINASE-RELATED"/>
    <property type="match status" value="1"/>
</dbReference>
<dbReference type="InterPro" id="IPR002545">
    <property type="entry name" value="CheW-lke_dom"/>
</dbReference>
<feature type="domain" description="CheW-like" evidence="1">
    <location>
        <begin position="1"/>
        <end position="140"/>
    </location>
</feature>
<evidence type="ECO:0000313" key="3">
    <source>
        <dbReference type="Proteomes" id="UP000032809"/>
    </source>
</evidence>
<dbReference type="STRING" id="1006576.DTL3_1613"/>